<dbReference type="eggNOG" id="arCOG07860">
    <property type="taxonomic scope" value="Archaea"/>
</dbReference>
<sequence length="519" mass="59266">MGSIPVGESSSETIIDHSLNIDEYDIVPPDPASFIESLRAFGYDLQTAIADIIDNSISAGARNVYIVFNWDGANSTISIKDDGCGMTESELIKAMRLGSISPSDCRNPKDLGRFGLGLKTASFSQCRKFTVASKFENNPIAIRCWDIDYIIKTHDWHLLRINNKELPLHFTDLNDLKSGTIVLWEKLDVICKNTDVNDPRAKNLFLTRIENVKKHLSMTFHRYLERHKIKIFINDRIVEPWDPYLRNEKATQILNEESRTIFGSKIVVIPYVLPHHSKIDSETYNYAEGPNGWAAQQGFYVYRNERLIVAGSWLGLGIKKFDHYKLARIQVDIPNSMDREWELDVRKSIARPPDNIRDDLKKIASLTIGRAMEIYRHRGKVIARNSLSEHTFLWQKKVYHGKISYTINREHPVISSILTNSSVNISQVKMLLKLIEETVPVSLIIVDNAEAPDKQATTTEKKPSDELKVALLEMYFDLINSGFTHDKAKEKIVKTEPFDNYLEYVCGLLDKAQEGNLHV</sequence>
<accession>Q0W1Z8</accession>
<dbReference type="EMBL" id="AM114193">
    <property type="protein sequence ID" value="CAJ37595.1"/>
    <property type="molecule type" value="Genomic_DNA"/>
</dbReference>
<dbReference type="SUPFAM" id="SSF55874">
    <property type="entry name" value="ATPase domain of HSP90 chaperone/DNA topoisomerase II/histidine kinase"/>
    <property type="match status" value="1"/>
</dbReference>
<proteinExistence type="predicted"/>
<name>Q0W1Z8_METAR</name>
<evidence type="ECO:0000313" key="2">
    <source>
        <dbReference type="Proteomes" id="UP000000663"/>
    </source>
</evidence>
<dbReference type="STRING" id="351160.RCIX2531"/>
<gene>
    <name evidence="1" type="ORF">RCIX2531</name>
</gene>
<dbReference type="Gene3D" id="3.30.565.10">
    <property type="entry name" value="Histidine kinase-like ATPase, C-terminal domain"/>
    <property type="match status" value="1"/>
</dbReference>
<dbReference type="GeneID" id="5145722"/>
<dbReference type="PATRIC" id="fig|351160.9.peg.686"/>
<organism evidence="1 2">
    <name type="scientific">Methanocella arvoryzae (strain DSM 22066 / NBRC 105507 / MRE50)</name>
    <dbReference type="NCBI Taxonomy" id="351160"/>
    <lineage>
        <taxon>Archaea</taxon>
        <taxon>Methanobacteriati</taxon>
        <taxon>Methanobacteriota</taxon>
        <taxon>Stenosarchaea group</taxon>
        <taxon>Methanomicrobia</taxon>
        <taxon>Methanocellales</taxon>
        <taxon>Methanocellaceae</taxon>
        <taxon>Methanocella</taxon>
    </lineage>
</organism>
<evidence type="ECO:0000313" key="1">
    <source>
        <dbReference type="EMBL" id="CAJ37595.1"/>
    </source>
</evidence>
<dbReference type="AlphaFoldDB" id="Q0W1Z8"/>
<keyword evidence="2" id="KW-1185">Reference proteome</keyword>
<dbReference type="InterPro" id="IPR036890">
    <property type="entry name" value="HATPase_C_sf"/>
</dbReference>
<dbReference type="KEGG" id="rci:RCIX2531"/>
<reference evidence="1 2" key="1">
    <citation type="journal article" date="2006" name="Science">
        <title>Genome of rice cluster I archaea -- the key methane producers in the rice rhizosphere.</title>
        <authorList>
            <person name="Erkel C."/>
            <person name="Kube M."/>
            <person name="Reinhardt R."/>
            <person name="Liesack W."/>
        </authorList>
    </citation>
    <scope>NUCLEOTIDE SEQUENCE [LARGE SCALE GENOMIC DNA]</scope>
    <source>
        <strain evidence="2">DSM 22066 / NBRC 105507 / MRE50</strain>
    </source>
</reference>
<dbReference type="RefSeq" id="WP_012034990.1">
    <property type="nucleotide sequence ID" value="NC_009464.1"/>
</dbReference>
<protein>
    <recommendedName>
        <fullName evidence="3">ATP-binding protein</fullName>
    </recommendedName>
</protein>
<evidence type="ECO:0008006" key="3">
    <source>
        <dbReference type="Google" id="ProtNLM"/>
    </source>
</evidence>
<dbReference type="Proteomes" id="UP000000663">
    <property type="component" value="Chromosome"/>
</dbReference>
<dbReference type="OrthoDB" id="146526at2157"/>
<dbReference type="Pfam" id="PF13589">
    <property type="entry name" value="HATPase_c_3"/>
    <property type="match status" value="1"/>
</dbReference>